<sequence>MIYIKYLKKNGLYNLFKGVID</sequence>
<feature type="non-terminal residue" evidence="1">
    <location>
        <position position="21"/>
    </location>
</feature>
<dbReference type="EMBL" id="VNHC01000001">
    <property type="protein sequence ID" value="TVV33014.1"/>
    <property type="molecule type" value="Genomic_DNA"/>
</dbReference>
<protein>
    <submittedName>
        <fullName evidence="1">Copper resistance protein CopZ</fullName>
    </submittedName>
</protein>
<name>A0A9Q8NAA2_9LACO</name>
<evidence type="ECO:0000313" key="1">
    <source>
        <dbReference type="EMBL" id="TVV33014.1"/>
    </source>
</evidence>
<comment type="caution">
    <text evidence="1">The sequence shown here is derived from an EMBL/GenBank/DDBJ whole genome shotgun (WGS) entry which is preliminary data.</text>
</comment>
<evidence type="ECO:0000313" key="2">
    <source>
        <dbReference type="Proteomes" id="UP000320012"/>
    </source>
</evidence>
<dbReference type="Proteomes" id="UP000320012">
    <property type="component" value="Unassembled WGS sequence"/>
</dbReference>
<reference evidence="1 2" key="1">
    <citation type="submission" date="2019-07" db="EMBL/GenBank/DDBJ databases">
        <title>Genome sequence of Weissella cibaria GK1.</title>
        <authorList>
            <person name="Choi H.-J."/>
        </authorList>
    </citation>
    <scope>NUCLEOTIDE SEQUENCE [LARGE SCALE GENOMIC DNA]</scope>
    <source>
        <strain evidence="1 2">GK1</strain>
    </source>
</reference>
<accession>A0A9Q8NAA2</accession>
<proteinExistence type="predicted"/>
<organism evidence="1 2">
    <name type="scientific">Weissella cibaria</name>
    <dbReference type="NCBI Taxonomy" id="137591"/>
    <lineage>
        <taxon>Bacteria</taxon>
        <taxon>Bacillati</taxon>
        <taxon>Bacillota</taxon>
        <taxon>Bacilli</taxon>
        <taxon>Lactobacillales</taxon>
        <taxon>Lactobacillaceae</taxon>
        <taxon>Weissella</taxon>
    </lineage>
</organism>
<dbReference type="AlphaFoldDB" id="A0A9Q8NAA2"/>
<gene>
    <name evidence="1" type="ORF">FO435_00165</name>
</gene>